<evidence type="ECO:0000313" key="1">
    <source>
        <dbReference type="EMBL" id="RNA23076.1"/>
    </source>
</evidence>
<accession>A0A3M7RHM3</accession>
<sequence>MKEAFSYQEFDDFILGFLEFYEKKFTDFYTCYLLHQDQLKDFFSKSGYINRPPRSRLIARNLEATSLLVSNMDLLNNDCWDPYKRTLNRPKFSETVTVSALAGQPLNERSFGRKNLYKK</sequence>
<evidence type="ECO:0000313" key="2">
    <source>
        <dbReference type="Proteomes" id="UP000276133"/>
    </source>
</evidence>
<dbReference type="AlphaFoldDB" id="A0A3M7RHM3"/>
<comment type="caution">
    <text evidence="1">The sequence shown here is derived from an EMBL/GenBank/DDBJ whole genome shotgun (WGS) entry which is preliminary data.</text>
</comment>
<keyword evidence="2" id="KW-1185">Reference proteome</keyword>
<protein>
    <submittedName>
        <fullName evidence="1">Uncharacterized protein</fullName>
    </submittedName>
</protein>
<organism evidence="1 2">
    <name type="scientific">Brachionus plicatilis</name>
    <name type="common">Marine rotifer</name>
    <name type="synonym">Brachionus muelleri</name>
    <dbReference type="NCBI Taxonomy" id="10195"/>
    <lineage>
        <taxon>Eukaryota</taxon>
        <taxon>Metazoa</taxon>
        <taxon>Spiralia</taxon>
        <taxon>Gnathifera</taxon>
        <taxon>Rotifera</taxon>
        <taxon>Eurotatoria</taxon>
        <taxon>Monogononta</taxon>
        <taxon>Pseudotrocha</taxon>
        <taxon>Ploima</taxon>
        <taxon>Brachionidae</taxon>
        <taxon>Brachionus</taxon>
    </lineage>
</organism>
<dbReference type="Proteomes" id="UP000276133">
    <property type="component" value="Unassembled WGS sequence"/>
</dbReference>
<dbReference type="EMBL" id="REGN01003354">
    <property type="protein sequence ID" value="RNA23076.1"/>
    <property type="molecule type" value="Genomic_DNA"/>
</dbReference>
<gene>
    <name evidence="1" type="ORF">BpHYR1_030727</name>
</gene>
<reference evidence="1 2" key="1">
    <citation type="journal article" date="2018" name="Sci. Rep.">
        <title>Genomic signatures of local adaptation to the degree of environmental predictability in rotifers.</title>
        <authorList>
            <person name="Franch-Gras L."/>
            <person name="Hahn C."/>
            <person name="Garcia-Roger E.M."/>
            <person name="Carmona M.J."/>
            <person name="Serra M."/>
            <person name="Gomez A."/>
        </authorList>
    </citation>
    <scope>NUCLEOTIDE SEQUENCE [LARGE SCALE GENOMIC DNA]</scope>
    <source>
        <strain evidence="1">HYR1</strain>
    </source>
</reference>
<name>A0A3M7RHM3_BRAPC</name>
<proteinExistence type="predicted"/>